<reference evidence="2 3" key="1">
    <citation type="submission" date="2019-10" db="EMBL/GenBank/DDBJ databases">
        <title>Assembly and Annotation for the nematode Trichostrongylus colubriformis.</title>
        <authorList>
            <person name="Martin J."/>
        </authorList>
    </citation>
    <scope>NUCLEOTIDE SEQUENCE [LARGE SCALE GENOMIC DNA]</scope>
    <source>
        <strain evidence="2">G859</strain>
        <tissue evidence="2">Whole worm</tissue>
    </source>
</reference>
<sequence>HSFYVVVNCFLVNGSFKLLVDEILRELNLQPQGKVNTINALAVFLGKHLFSAKDHVKLTVVLDQAHYLSSFPVSTIKGLLSLPKSVRIAVEKYTEKHGDVNDIKNLKLLPVLEALDETDCYWQDENEREGFVDLPLSTRFLLVASFCASHNPSSTDKRYFAKFHGKEKRSEARERKAEQSAEQRDGEAKSAELQRIKCIYLALANLYPVKGVNMDIDVNSQIATLCSTGSVARTTSAANLDQPKFRCLESFENINEIAQ</sequence>
<dbReference type="PANTHER" id="PTHR12705:SF0">
    <property type="entry name" value="ORIGIN RECOGNITION COMPLEX SUBUNIT 5"/>
    <property type="match status" value="1"/>
</dbReference>
<evidence type="ECO:0000313" key="2">
    <source>
        <dbReference type="EMBL" id="KAK5981902.1"/>
    </source>
</evidence>
<organism evidence="2 3">
    <name type="scientific">Trichostrongylus colubriformis</name>
    <name type="common">Black scour worm</name>
    <dbReference type="NCBI Taxonomy" id="6319"/>
    <lineage>
        <taxon>Eukaryota</taxon>
        <taxon>Metazoa</taxon>
        <taxon>Ecdysozoa</taxon>
        <taxon>Nematoda</taxon>
        <taxon>Chromadorea</taxon>
        <taxon>Rhabditida</taxon>
        <taxon>Rhabditina</taxon>
        <taxon>Rhabditomorpha</taxon>
        <taxon>Strongyloidea</taxon>
        <taxon>Trichostrongylidae</taxon>
        <taxon>Trichostrongylus</taxon>
    </lineage>
</organism>
<gene>
    <name evidence="2" type="ORF">GCK32_006803</name>
</gene>
<keyword evidence="3" id="KW-1185">Reference proteome</keyword>
<dbReference type="EMBL" id="WIXE01005750">
    <property type="protein sequence ID" value="KAK5981902.1"/>
    <property type="molecule type" value="Genomic_DNA"/>
</dbReference>
<dbReference type="GO" id="GO:0005664">
    <property type="term" value="C:nuclear origin of replication recognition complex"/>
    <property type="evidence" value="ECO:0007669"/>
    <property type="project" value="TreeGrafter"/>
</dbReference>
<feature type="domain" description="Origin recognition complex subunit 5 C-terminal" evidence="1">
    <location>
        <begin position="134"/>
        <end position="259"/>
    </location>
</feature>
<evidence type="ECO:0000313" key="3">
    <source>
        <dbReference type="Proteomes" id="UP001331761"/>
    </source>
</evidence>
<protein>
    <recommendedName>
        <fullName evidence="1">Origin recognition complex subunit 5 C-terminal domain-containing protein</fullName>
    </recommendedName>
</protein>
<dbReference type="InterPro" id="IPR047088">
    <property type="entry name" value="ORC5_C"/>
</dbReference>
<accession>A0AAN8IUD5</accession>
<evidence type="ECO:0000259" key="1">
    <source>
        <dbReference type="Pfam" id="PF14630"/>
    </source>
</evidence>
<dbReference type="InterPro" id="IPR020796">
    <property type="entry name" value="ORC5"/>
</dbReference>
<comment type="caution">
    <text evidence="2">The sequence shown here is derived from an EMBL/GenBank/DDBJ whole genome shotgun (WGS) entry which is preliminary data.</text>
</comment>
<dbReference type="AlphaFoldDB" id="A0AAN8IUD5"/>
<proteinExistence type="predicted"/>
<feature type="non-terminal residue" evidence="2">
    <location>
        <position position="1"/>
    </location>
</feature>
<name>A0AAN8IUD5_TRICO</name>
<dbReference type="Proteomes" id="UP001331761">
    <property type="component" value="Unassembled WGS sequence"/>
</dbReference>
<feature type="non-terminal residue" evidence="2">
    <location>
        <position position="259"/>
    </location>
</feature>
<dbReference type="Pfam" id="PF14630">
    <property type="entry name" value="ORC5_C"/>
    <property type="match status" value="1"/>
</dbReference>
<dbReference type="GO" id="GO:0006270">
    <property type="term" value="P:DNA replication initiation"/>
    <property type="evidence" value="ECO:0007669"/>
    <property type="project" value="TreeGrafter"/>
</dbReference>
<dbReference type="GO" id="GO:0003688">
    <property type="term" value="F:DNA replication origin binding"/>
    <property type="evidence" value="ECO:0007669"/>
    <property type="project" value="TreeGrafter"/>
</dbReference>
<dbReference type="PANTHER" id="PTHR12705">
    <property type="entry name" value="ORIGIN RECOGNITION COMPLEX SUBUNIT 5"/>
    <property type="match status" value="1"/>
</dbReference>